<keyword evidence="2" id="KW-1185">Reference proteome</keyword>
<organism evidence="1 2">
    <name type="scientific">Microctonus aethiopoides</name>
    <dbReference type="NCBI Taxonomy" id="144406"/>
    <lineage>
        <taxon>Eukaryota</taxon>
        <taxon>Metazoa</taxon>
        <taxon>Ecdysozoa</taxon>
        <taxon>Arthropoda</taxon>
        <taxon>Hexapoda</taxon>
        <taxon>Insecta</taxon>
        <taxon>Pterygota</taxon>
        <taxon>Neoptera</taxon>
        <taxon>Endopterygota</taxon>
        <taxon>Hymenoptera</taxon>
        <taxon>Apocrita</taxon>
        <taxon>Ichneumonoidea</taxon>
        <taxon>Braconidae</taxon>
        <taxon>Euphorinae</taxon>
        <taxon>Microctonus</taxon>
    </lineage>
</organism>
<evidence type="ECO:0000313" key="1">
    <source>
        <dbReference type="EMBL" id="KAK0165748.1"/>
    </source>
</evidence>
<reference evidence="1" key="2">
    <citation type="submission" date="2023-03" db="EMBL/GenBank/DDBJ databases">
        <authorList>
            <person name="Inwood S.N."/>
            <person name="Skelly J.G."/>
            <person name="Guhlin J."/>
            <person name="Harrop T.W.R."/>
            <person name="Goldson S.G."/>
            <person name="Dearden P.K."/>
        </authorList>
    </citation>
    <scope>NUCLEOTIDE SEQUENCE</scope>
    <source>
        <strain evidence="1">Irish</strain>
        <tissue evidence="1">Whole body</tissue>
    </source>
</reference>
<dbReference type="AlphaFoldDB" id="A0AA39FA72"/>
<accession>A0AA39FA72</accession>
<comment type="caution">
    <text evidence="1">The sequence shown here is derived from an EMBL/GenBank/DDBJ whole genome shotgun (WGS) entry which is preliminary data.</text>
</comment>
<dbReference type="EMBL" id="JAQQBS010001422">
    <property type="protein sequence ID" value="KAK0165748.1"/>
    <property type="molecule type" value="Genomic_DNA"/>
</dbReference>
<gene>
    <name evidence="1" type="ORF">PV328_004243</name>
</gene>
<reference evidence="1" key="1">
    <citation type="journal article" date="2023" name="bioRxiv">
        <title>Scaffold-level genome assemblies of two parasitoid biocontrol wasps reveal the parthenogenesis mechanism and an associated novel virus.</title>
        <authorList>
            <person name="Inwood S."/>
            <person name="Skelly J."/>
            <person name="Guhlin J."/>
            <person name="Harrop T."/>
            <person name="Goldson S."/>
            <person name="Dearden P."/>
        </authorList>
    </citation>
    <scope>NUCLEOTIDE SEQUENCE</scope>
    <source>
        <strain evidence="1">Irish</strain>
        <tissue evidence="1">Whole body</tissue>
    </source>
</reference>
<proteinExistence type="predicted"/>
<protein>
    <submittedName>
        <fullName evidence="1">Uncharacterized protein</fullName>
    </submittedName>
</protein>
<dbReference type="Proteomes" id="UP001168990">
    <property type="component" value="Unassembled WGS sequence"/>
</dbReference>
<evidence type="ECO:0000313" key="2">
    <source>
        <dbReference type="Proteomes" id="UP001168990"/>
    </source>
</evidence>
<sequence length="220" mass="25433">MSKPFSVCKGTLNSYVKKNANVEILVNVIMGTPPALPNYLPQDDRHEDSDDEEFQEFYDFPEENDFADYQDVGSDDEFDDDDQENYEHNDYDDPLYEGASLSPNLFKSTLHLFRKSFSRIDTPVVRHFYCSSCFAHLGENENCDACSQVTQANSYFLIAPIIERLKTLYRRPGFINKPQHRNQRRKTNIENFEDIYDGNSKKLASFMVHSAVLRSGLVII</sequence>
<name>A0AA39FA72_9HYME</name>